<evidence type="ECO:0000313" key="2">
    <source>
        <dbReference type="Proteomes" id="UP000016930"/>
    </source>
</evidence>
<evidence type="ECO:0008006" key="3">
    <source>
        <dbReference type="Google" id="ProtNLM"/>
    </source>
</evidence>
<dbReference type="SUPFAM" id="SSF81383">
    <property type="entry name" value="F-box domain"/>
    <property type="match status" value="1"/>
</dbReference>
<gene>
    <name evidence="1" type="ORF">CERSUDRAFT_74545</name>
</gene>
<dbReference type="HOGENOM" id="CLU_434109_0_0_1"/>
<keyword evidence="2" id="KW-1185">Reference proteome</keyword>
<evidence type="ECO:0000313" key="1">
    <source>
        <dbReference type="EMBL" id="EMD36631.1"/>
    </source>
</evidence>
<proteinExistence type="predicted"/>
<dbReference type="SUPFAM" id="SSF82171">
    <property type="entry name" value="DPP6 N-terminal domain-like"/>
    <property type="match status" value="1"/>
</dbReference>
<dbReference type="SUPFAM" id="SSF52047">
    <property type="entry name" value="RNI-like"/>
    <property type="match status" value="1"/>
</dbReference>
<sequence length="630" mass="70784">MSTVPPLAIELYEDILNFLWDDLESLCSCALVCSVWLPRCRYHLQAFLRLHRRAEINNIASKIHHDEDLRRCIVRLTSMRITEDPIDLYGHVVPYVLASTQRRVPAIIYHNVNWISLSSKAHSLICLSPSLRVLTLSTCRLRTFLDLYRVLRSSPYLANLYLIDVQWDAQGYTGDVRFSPGYGSSLKTLVLRGLSSTNIRLVASWALACHAHTIQVLDMACQDDIPDFKVDIIAQLLKREALLPCLVFPNVQKQLDRAPASMYSVEQVYGFSLRHVDLDHSGITMSPNGHYYLQWSEESEVISIWNSRTGRCMILGYARTETGTLNTPCVGTAIPRRESAREKRHVDDDLHRYGRSSMTVISYKSQNTSNELLDRFTGPPAAVIWFRVSTQQGSEHGKFTAGNLWDIVALVTQTNLIGNLYACCTVANQNCENELMCIAESRGLVLRTCSKRRGIHIWNLFGDQLGTIPASKLYEIMSFKGMRVTSNGEMLLLAGLKKIITIDLTPLLDDVNASTTQRSSRKRKALQVRALGASKELLRADTLCISANDHWIFCITGGPELHAVLGNEVNVWDAKTGQLVCGVYCGLSIGTQLTIDPIDEFGFSVRGRDRERMLQFGKLLRATIITSILA</sequence>
<dbReference type="OrthoDB" id="2752085at2759"/>
<protein>
    <recommendedName>
        <fullName evidence="3">F-box domain-containing protein</fullName>
    </recommendedName>
</protein>
<accession>M2RCU7</accession>
<organism evidence="1 2">
    <name type="scientific">Ceriporiopsis subvermispora (strain B)</name>
    <name type="common">White-rot fungus</name>
    <name type="synonym">Gelatoporia subvermispora</name>
    <dbReference type="NCBI Taxonomy" id="914234"/>
    <lineage>
        <taxon>Eukaryota</taxon>
        <taxon>Fungi</taxon>
        <taxon>Dikarya</taxon>
        <taxon>Basidiomycota</taxon>
        <taxon>Agaricomycotina</taxon>
        <taxon>Agaricomycetes</taxon>
        <taxon>Polyporales</taxon>
        <taxon>Gelatoporiaceae</taxon>
        <taxon>Gelatoporia</taxon>
    </lineage>
</organism>
<name>M2RCU7_CERS8</name>
<dbReference type="Proteomes" id="UP000016930">
    <property type="component" value="Unassembled WGS sequence"/>
</dbReference>
<reference evidence="1 2" key="1">
    <citation type="journal article" date="2012" name="Proc. Natl. Acad. Sci. U.S.A.">
        <title>Comparative genomics of Ceriporiopsis subvermispora and Phanerochaete chrysosporium provide insight into selective ligninolysis.</title>
        <authorList>
            <person name="Fernandez-Fueyo E."/>
            <person name="Ruiz-Duenas F.J."/>
            <person name="Ferreira P."/>
            <person name="Floudas D."/>
            <person name="Hibbett D.S."/>
            <person name="Canessa P."/>
            <person name="Larrondo L.F."/>
            <person name="James T.Y."/>
            <person name="Seelenfreund D."/>
            <person name="Lobos S."/>
            <person name="Polanco R."/>
            <person name="Tello M."/>
            <person name="Honda Y."/>
            <person name="Watanabe T."/>
            <person name="Watanabe T."/>
            <person name="Ryu J.S."/>
            <person name="Kubicek C.P."/>
            <person name="Schmoll M."/>
            <person name="Gaskell J."/>
            <person name="Hammel K.E."/>
            <person name="St John F.J."/>
            <person name="Vanden Wymelenberg A."/>
            <person name="Sabat G."/>
            <person name="Splinter BonDurant S."/>
            <person name="Syed K."/>
            <person name="Yadav J.S."/>
            <person name="Doddapaneni H."/>
            <person name="Subramanian V."/>
            <person name="Lavin J.L."/>
            <person name="Oguiza J.A."/>
            <person name="Perez G."/>
            <person name="Pisabarro A.G."/>
            <person name="Ramirez L."/>
            <person name="Santoyo F."/>
            <person name="Master E."/>
            <person name="Coutinho P.M."/>
            <person name="Henrissat B."/>
            <person name="Lombard V."/>
            <person name="Magnuson J.K."/>
            <person name="Kuees U."/>
            <person name="Hori C."/>
            <person name="Igarashi K."/>
            <person name="Samejima M."/>
            <person name="Held B.W."/>
            <person name="Barry K.W."/>
            <person name="LaButti K.M."/>
            <person name="Lapidus A."/>
            <person name="Lindquist E.A."/>
            <person name="Lucas S.M."/>
            <person name="Riley R."/>
            <person name="Salamov A.A."/>
            <person name="Hoffmeister D."/>
            <person name="Schwenk D."/>
            <person name="Hadar Y."/>
            <person name="Yarden O."/>
            <person name="de Vries R.P."/>
            <person name="Wiebenga A."/>
            <person name="Stenlid J."/>
            <person name="Eastwood D."/>
            <person name="Grigoriev I.V."/>
            <person name="Berka R.M."/>
            <person name="Blanchette R.A."/>
            <person name="Kersten P."/>
            <person name="Martinez A.T."/>
            <person name="Vicuna R."/>
            <person name="Cullen D."/>
        </authorList>
    </citation>
    <scope>NUCLEOTIDE SEQUENCE [LARGE SCALE GENOMIC DNA]</scope>
    <source>
        <strain evidence="1 2">B</strain>
    </source>
</reference>
<dbReference type="InterPro" id="IPR036047">
    <property type="entry name" value="F-box-like_dom_sf"/>
</dbReference>
<dbReference type="AlphaFoldDB" id="M2RCU7"/>
<dbReference type="EMBL" id="KB445798">
    <property type="protein sequence ID" value="EMD36631.1"/>
    <property type="molecule type" value="Genomic_DNA"/>
</dbReference>